<reference evidence="3 4" key="1">
    <citation type="submission" date="2020-11" db="EMBL/GenBank/DDBJ databases">
        <title>Taxonomic evaluation of the Bacillus sporothermodurans group of bacteria based on whole genome sequences.</title>
        <authorList>
            <person name="Fiedler G."/>
            <person name="Herbstmann A.-D."/>
            <person name="Doll E."/>
            <person name="Wenning M."/>
            <person name="Brinks E."/>
            <person name="Kabisch J."/>
            <person name="Breitenwieser F."/>
            <person name="Lappann M."/>
            <person name="Boehnlein C."/>
            <person name="Franz C."/>
        </authorList>
    </citation>
    <scope>NUCLEOTIDE SEQUENCE [LARGE SCALE GENOMIC DNA]</scope>
    <source>
        <strain evidence="3 4">JCM 19841</strain>
    </source>
</reference>
<sequence>MKTLSKLDELFNQLNEIERSNERKKATFSAIEKRLSKRVRKFVPIIIGAGALAISLVFTLLTMTNGIQPTSTQLSNSSNPYAKMLNDRNITRSYVSKSVSAYSFSPGQINRSSNPVAIIDDDKRWNESLKDILLQMKEIKHQPSKEPGYDLMIYLNDEITIKFKIWINDQSIIFKDFTTNTFYTIKSKEAKGFGYILNHMTMIR</sequence>
<name>A0ABX7E0Q5_9BACI</name>
<keyword evidence="2" id="KW-0812">Transmembrane</keyword>
<organism evidence="3 4">
    <name type="scientific">Heyndrickxia vini</name>
    <dbReference type="NCBI Taxonomy" id="1476025"/>
    <lineage>
        <taxon>Bacteria</taxon>
        <taxon>Bacillati</taxon>
        <taxon>Bacillota</taxon>
        <taxon>Bacilli</taxon>
        <taxon>Bacillales</taxon>
        <taxon>Bacillaceae</taxon>
        <taxon>Heyndrickxia</taxon>
    </lineage>
</organism>
<evidence type="ECO:0000256" key="1">
    <source>
        <dbReference type="SAM" id="Coils"/>
    </source>
</evidence>
<accession>A0ABX7E0Q5</accession>
<dbReference type="EMBL" id="CP065425">
    <property type="protein sequence ID" value="QQZ09316.1"/>
    <property type="molecule type" value="Genomic_DNA"/>
</dbReference>
<dbReference type="Proteomes" id="UP000595691">
    <property type="component" value="Chromosome"/>
</dbReference>
<keyword evidence="2" id="KW-0472">Membrane</keyword>
<evidence type="ECO:0000313" key="4">
    <source>
        <dbReference type="Proteomes" id="UP000595691"/>
    </source>
</evidence>
<evidence type="ECO:0000256" key="2">
    <source>
        <dbReference type="SAM" id="Phobius"/>
    </source>
</evidence>
<feature type="transmembrane region" description="Helical" evidence="2">
    <location>
        <begin position="42"/>
        <end position="63"/>
    </location>
</feature>
<evidence type="ECO:0000313" key="3">
    <source>
        <dbReference type="EMBL" id="QQZ09316.1"/>
    </source>
</evidence>
<gene>
    <name evidence="3" type="ORF">I5776_20540</name>
</gene>
<proteinExistence type="predicted"/>
<feature type="coiled-coil region" evidence="1">
    <location>
        <begin position="7"/>
        <end position="34"/>
    </location>
</feature>
<keyword evidence="2" id="KW-1133">Transmembrane helix</keyword>
<keyword evidence="4" id="KW-1185">Reference proteome</keyword>
<dbReference type="RefSeq" id="WP_202778331.1">
    <property type="nucleotide sequence ID" value="NZ_CP065425.1"/>
</dbReference>
<keyword evidence="1" id="KW-0175">Coiled coil</keyword>
<protein>
    <submittedName>
        <fullName evidence="3">Uncharacterized protein</fullName>
    </submittedName>
</protein>